<dbReference type="InterPro" id="IPR036390">
    <property type="entry name" value="WH_DNA-bd_sf"/>
</dbReference>
<dbReference type="GO" id="GO:0043565">
    <property type="term" value="F:sequence-specific DNA binding"/>
    <property type="evidence" value="ECO:0007669"/>
    <property type="project" value="TreeGrafter"/>
</dbReference>
<dbReference type="GO" id="GO:0010628">
    <property type="term" value="P:positive regulation of gene expression"/>
    <property type="evidence" value="ECO:0007669"/>
    <property type="project" value="TreeGrafter"/>
</dbReference>
<dbReference type="InterPro" id="IPR000847">
    <property type="entry name" value="LysR_HTH_N"/>
</dbReference>
<proteinExistence type="inferred from homology"/>
<keyword evidence="3" id="KW-0238">DNA-binding</keyword>
<dbReference type="AlphaFoldDB" id="A0A923SC55"/>
<dbReference type="SUPFAM" id="SSF46785">
    <property type="entry name" value="Winged helix' DNA-binding domain"/>
    <property type="match status" value="1"/>
</dbReference>
<dbReference type="EMBL" id="JACORT010000007">
    <property type="protein sequence ID" value="MBC5784585.1"/>
    <property type="molecule type" value="Genomic_DNA"/>
</dbReference>
<evidence type="ECO:0000259" key="5">
    <source>
        <dbReference type="PROSITE" id="PS50931"/>
    </source>
</evidence>
<keyword evidence="2" id="KW-0805">Transcription regulation</keyword>
<dbReference type="Gene3D" id="1.10.10.10">
    <property type="entry name" value="Winged helix-like DNA-binding domain superfamily/Winged helix DNA-binding domain"/>
    <property type="match status" value="1"/>
</dbReference>
<keyword evidence="4" id="KW-0804">Transcription</keyword>
<dbReference type="PROSITE" id="PS50931">
    <property type="entry name" value="HTH_LYSR"/>
    <property type="match status" value="1"/>
</dbReference>
<dbReference type="PANTHER" id="PTHR30427:SF1">
    <property type="entry name" value="TRANSCRIPTIONAL ACTIVATOR PROTEIN LYSR"/>
    <property type="match status" value="1"/>
</dbReference>
<comment type="caution">
    <text evidence="6">The sequence shown here is derived from an EMBL/GenBank/DDBJ whole genome shotgun (WGS) entry which is preliminary data.</text>
</comment>
<organism evidence="6 7">
    <name type="scientific">Ramlibacter cellulosilyticus</name>
    <dbReference type="NCBI Taxonomy" id="2764187"/>
    <lineage>
        <taxon>Bacteria</taxon>
        <taxon>Pseudomonadati</taxon>
        <taxon>Pseudomonadota</taxon>
        <taxon>Betaproteobacteria</taxon>
        <taxon>Burkholderiales</taxon>
        <taxon>Comamonadaceae</taxon>
        <taxon>Ramlibacter</taxon>
    </lineage>
</organism>
<dbReference type="InterPro" id="IPR005119">
    <property type="entry name" value="LysR_subst-bd"/>
</dbReference>
<accession>A0A923SC55</accession>
<evidence type="ECO:0000313" key="7">
    <source>
        <dbReference type="Proteomes" id="UP000608513"/>
    </source>
</evidence>
<dbReference type="Pfam" id="PF03466">
    <property type="entry name" value="LysR_substrate"/>
    <property type="match status" value="1"/>
</dbReference>
<gene>
    <name evidence="6" type="ORF">H8N03_16675</name>
</gene>
<dbReference type="PANTHER" id="PTHR30427">
    <property type="entry name" value="TRANSCRIPTIONAL ACTIVATOR PROTEIN LYSR"/>
    <property type="match status" value="1"/>
</dbReference>
<sequence>MNLRQMEVFRAVMLTGGVGGAAELLHVSQPAVSKVLAQAQRQLGFALFERVKGRLVPTPEGQALHAEVEALWRGVERVRDAARTLSSPRSGTLRVAVSASLAPFLVPRALALLAERFPGLQARMEILIAPILVDALLEQSADVAVALLPNEHPNLVRVRGYHCGFACVAPPGHRLAKKRTVTTADLVGERVIGSPPDTPYGQALLRAYGKEAGTLEVNFHVRSATSACWQAQAGVGVAVVDRAAVAGPTFTHLAVRPFQTRERLPVAVLRNRYRPPSLVQEAFCDAFDAVWKEEMRD</sequence>
<keyword evidence="7" id="KW-1185">Reference proteome</keyword>
<dbReference type="Proteomes" id="UP000608513">
    <property type="component" value="Unassembled WGS sequence"/>
</dbReference>
<dbReference type="SUPFAM" id="SSF53850">
    <property type="entry name" value="Periplasmic binding protein-like II"/>
    <property type="match status" value="1"/>
</dbReference>
<feature type="domain" description="HTH lysR-type" evidence="5">
    <location>
        <begin position="1"/>
        <end position="58"/>
    </location>
</feature>
<evidence type="ECO:0000256" key="2">
    <source>
        <dbReference type="ARBA" id="ARBA00023015"/>
    </source>
</evidence>
<name>A0A923SC55_9BURK</name>
<protein>
    <submittedName>
        <fullName evidence="6">LysR family transcriptional regulator</fullName>
    </submittedName>
</protein>
<reference evidence="6" key="1">
    <citation type="submission" date="2020-08" db="EMBL/GenBank/DDBJ databases">
        <title>Ramlibacter sp. USB13 16S ribosomal RNA gene genome sequencing and assembly.</title>
        <authorList>
            <person name="Kang M."/>
        </authorList>
    </citation>
    <scope>NUCLEOTIDE SEQUENCE</scope>
    <source>
        <strain evidence="6">USB13</strain>
    </source>
</reference>
<dbReference type="Gene3D" id="3.40.190.10">
    <property type="entry name" value="Periplasmic binding protein-like II"/>
    <property type="match status" value="2"/>
</dbReference>
<dbReference type="InterPro" id="IPR036388">
    <property type="entry name" value="WH-like_DNA-bd_sf"/>
</dbReference>
<comment type="similarity">
    <text evidence="1">Belongs to the LysR transcriptional regulatory family.</text>
</comment>
<evidence type="ECO:0000256" key="3">
    <source>
        <dbReference type="ARBA" id="ARBA00023125"/>
    </source>
</evidence>
<dbReference type="PRINTS" id="PR00039">
    <property type="entry name" value="HTHLYSR"/>
</dbReference>
<dbReference type="GO" id="GO:0003700">
    <property type="term" value="F:DNA-binding transcription factor activity"/>
    <property type="evidence" value="ECO:0007669"/>
    <property type="project" value="InterPro"/>
</dbReference>
<evidence type="ECO:0000313" key="6">
    <source>
        <dbReference type="EMBL" id="MBC5784585.1"/>
    </source>
</evidence>
<evidence type="ECO:0000256" key="1">
    <source>
        <dbReference type="ARBA" id="ARBA00009437"/>
    </source>
</evidence>
<evidence type="ECO:0000256" key="4">
    <source>
        <dbReference type="ARBA" id="ARBA00023163"/>
    </source>
</evidence>
<dbReference type="Pfam" id="PF00126">
    <property type="entry name" value="HTH_1"/>
    <property type="match status" value="1"/>
</dbReference>